<comment type="caution">
    <text evidence="2">The sequence shown here is derived from an EMBL/GenBank/DDBJ whole genome shotgun (WGS) entry which is preliminary data.</text>
</comment>
<keyword evidence="3" id="KW-1185">Reference proteome</keyword>
<feature type="region of interest" description="Disordered" evidence="1">
    <location>
        <begin position="113"/>
        <end position="138"/>
    </location>
</feature>
<evidence type="ECO:0008006" key="4">
    <source>
        <dbReference type="Google" id="ProtNLM"/>
    </source>
</evidence>
<name>A0A812GIL7_9DINO</name>
<dbReference type="AlphaFoldDB" id="A0A812GIL7"/>
<evidence type="ECO:0000313" key="3">
    <source>
        <dbReference type="Proteomes" id="UP000604046"/>
    </source>
</evidence>
<accession>A0A812GIL7</accession>
<dbReference type="EMBL" id="CAJNDS010000025">
    <property type="protein sequence ID" value="CAE6922650.1"/>
    <property type="molecule type" value="Genomic_DNA"/>
</dbReference>
<feature type="region of interest" description="Disordered" evidence="1">
    <location>
        <begin position="454"/>
        <end position="506"/>
    </location>
</feature>
<dbReference type="Proteomes" id="UP000604046">
    <property type="component" value="Unassembled WGS sequence"/>
</dbReference>
<evidence type="ECO:0000256" key="1">
    <source>
        <dbReference type="SAM" id="MobiDB-lite"/>
    </source>
</evidence>
<gene>
    <name evidence="2" type="ORF">SNAT2548_LOCUS525</name>
</gene>
<reference evidence="2" key="1">
    <citation type="submission" date="2021-02" db="EMBL/GenBank/DDBJ databases">
        <authorList>
            <person name="Dougan E. K."/>
            <person name="Rhodes N."/>
            <person name="Thang M."/>
            <person name="Chan C."/>
        </authorList>
    </citation>
    <scope>NUCLEOTIDE SEQUENCE</scope>
</reference>
<feature type="compositionally biased region" description="Low complexity" evidence="1">
    <location>
        <begin position="454"/>
        <end position="477"/>
    </location>
</feature>
<organism evidence="2 3">
    <name type="scientific">Symbiodinium natans</name>
    <dbReference type="NCBI Taxonomy" id="878477"/>
    <lineage>
        <taxon>Eukaryota</taxon>
        <taxon>Sar</taxon>
        <taxon>Alveolata</taxon>
        <taxon>Dinophyceae</taxon>
        <taxon>Suessiales</taxon>
        <taxon>Symbiodiniaceae</taxon>
        <taxon>Symbiodinium</taxon>
    </lineage>
</organism>
<evidence type="ECO:0000313" key="2">
    <source>
        <dbReference type="EMBL" id="CAE6922650.1"/>
    </source>
</evidence>
<protein>
    <recommendedName>
        <fullName evidence="4">MACPF domain-containing protein</fullName>
    </recommendedName>
</protein>
<proteinExistence type="predicted"/>
<sequence>MPAASKEMVELYGLLRGVLVTDRPGQDGMPVDRLASVCSFKPRLAKEEDQLRAAITLDADLETNEYFLQAEQASDVQTANSIITSYGTSAMTALANNFGAGLSASAGTPKVAGTGSAGVAESSSSSSGDAVRSRESATRILQSKTKELSKTRYYFAPKLAINIDPYQLQASPEFGLSWSEIAYLLCQQKGGTDCTKFQVEENVYGVEFADDSKPDEARATTVVSFVATNFATTATLSASVLPTFEGAIRAAFEGTLTVEDGEQIVVEVSYPSALVVEDIFSNVQVVVKIPPKPYPGAKPTTTRTRPEWFRQWFARGWMKSSILTQLAIPPILKNAPVSVGDTDLARLSVTTEDTPPPANTSLVMVSNTSEVVTDAQVDQKVRELIYKFGSHICPDAVLGGYWRIDAKYSSLETKDRVEVDNIVTRAIQSAETDSRAFNAAAGVAGVSTKGAGAAGAAAEGGESESSSSSSDETQGDAQESEQASKTTKLEIEQSWKGGAPGTQPADWRRSLDEAFSSNWKIIDHVFPKCVGIWRFVKDADTQRKLCETWLEIYLEEGPTAHVTKRIEESARKKACESTLYMNAIRQEAQELVRLDSEASTRLSRELCESNQAYPHFRFTPTRLRSPNATMAAVQGIRLGLDQETVTVFEFQPRPVDGIGWEIPLGTSINVRFASAQSVTDFSFLLTPDKYGQDPIEFKLEATQDKTHGPWRTLLKFTLDERAQVLSDAPAAGESTTFREAWSRWIPVRGAAEGYFWDNTDQTCKEKQCLCTAEDGTNQPGTKGAGMLSLELQVGAQGQIIF</sequence>
<feature type="compositionally biased region" description="Low complexity" evidence="1">
    <location>
        <begin position="113"/>
        <end position="130"/>
    </location>
</feature>